<sequence>MQRHRWPLIASLMTNDGNALRSAALSGAGFVLQPEVLLEDYISEGRLVRVLDAFLAPARQVNPLYLPDPRPRRKLMSLVNWILHRYADEREATGFASAHYQV</sequence>
<gene>
    <name evidence="2" type="ORF">BG61_09435</name>
</gene>
<feature type="domain" description="LysR substrate-binding" evidence="1">
    <location>
        <begin position="2"/>
        <end position="85"/>
    </location>
</feature>
<dbReference type="STRING" id="60547.GCA_000751215_01058"/>
<evidence type="ECO:0000259" key="1">
    <source>
        <dbReference type="Pfam" id="PF03466"/>
    </source>
</evidence>
<dbReference type="Gene3D" id="3.40.190.290">
    <property type="match status" value="1"/>
</dbReference>
<protein>
    <recommendedName>
        <fullName evidence="1">LysR substrate-binding domain-containing protein</fullName>
    </recommendedName>
</protein>
<proteinExistence type="predicted"/>
<dbReference type="EMBL" id="JFHC01000166">
    <property type="protein sequence ID" value="KDR37668.1"/>
    <property type="molecule type" value="Genomic_DNA"/>
</dbReference>
<dbReference type="AlphaFoldDB" id="A0A069PAJ6"/>
<keyword evidence="3" id="KW-1185">Reference proteome</keyword>
<dbReference type="Pfam" id="PF03466">
    <property type="entry name" value="LysR_substrate"/>
    <property type="match status" value="1"/>
</dbReference>
<reference evidence="2 3" key="1">
    <citation type="submission" date="2014-03" db="EMBL/GenBank/DDBJ databases">
        <title>Draft Genome Sequences of Four Burkholderia Strains.</title>
        <authorList>
            <person name="Liu X.Y."/>
            <person name="Li C.X."/>
            <person name="Xu J.H."/>
        </authorList>
    </citation>
    <scope>NUCLEOTIDE SEQUENCE [LARGE SCALE GENOMIC DNA]</scope>
    <source>
        <strain evidence="2 3">DSM 50014</strain>
    </source>
</reference>
<dbReference type="InterPro" id="IPR005119">
    <property type="entry name" value="LysR_subst-bd"/>
</dbReference>
<organism evidence="2 3">
    <name type="scientific">Caballeronia glathei</name>
    <dbReference type="NCBI Taxonomy" id="60547"/>
    <lineage>
        <taxon>Bacteria</taxon>
        <taxon>Pseudomonadati</taxon>
        <taxon>Pseudomonadota</taxon>
        <taxon>Betaproteobacteria</taxon>
        <taxon>Burkholderiales</taxon>
        <taxon>Burkholderiaceae</taxon>
        <taxon>Caballeronia</taxon>
    </lineage>
</organism>
<dbReference type="SUPFAM" id="SSF53850">
    <property type="entry name" value="Periplasmic binding protein-like II"/>
    <property type="match status" value="1"/>
</dbReference>
<accession>A0A069PAJ6</accession>
<name>A0A069PAJ6_9BURK</name>
<evidence type="ECO:0000313" key="2">
    <source>
        <dbReference type="EMBL" id="KDR37668.1"/>
    </source>
</evidence>
<evidence type="ECO:0000313" key="3">
    <source>
        <dbReference type="Proteomes" id="UP000027466"/>
    </source>
</evidence>
<comment type="caution">
    <text evidence="2">The sequence shown here is derived from an EMBL/GenBank/DDBJ whole genome shotgun (WGS) entry which is preliminary data.</text>
</comment>
<dbReference type="Proteomes" id="UP000027466">
    <property type="component" value="Unassembled WGS sequence"/>
</dbReference>